<feature type="transmembrane region" description="Helical" evidence="2">
    <location>
        <begin position="7"/>
        <end position="26"/>
    </location>
</feature>
<sequence length="215" mass="25017">MILIFKYLIRHLPWILVVILLVWLYLSGSFPGAANVQREIITNELVLEKVESLGRLELVKYNFKEITDIKNTSSLKMFFQSYTPDMKAVLITNGEAVGCLDLAKLTKDDIHLENDTISIRLPEPELCYYKLHLERSRIYALDIGFLASSEEERKLVEDLYKTAEKEVKQAALNSGILEETRLKSEIYLKRFLEEVSGKKVFLYYEMRSQELDLNK</sequence>
<gene>
    <name evidence="3" type="ORF">QQ008_10605</name>
</gene>
<evidence type="ECO:0000256" key="1">
    <source>
        <dbReference type="SAM" id="Coils"/>
    </source>
</evidence>
<proteinExistence type="predicted"/>
<evidence type="ECO:0000256" key="2">
    <source>
        <dbReference type="SAM" id="Phobius"/>
    </source>
</evidence>
<name>A0ABT8KNM1_9BACT</name>
<keyword evidence="1" id="KW-0175">Coiled coil</keyword>
<organism evidence="3 4">
    <name type="scientific">Splendidivirga corallicola</name>
    <dbReference type="NCBI Taxonomy" id="3051826"/>
    <lineage>
        <taxon>Bacteria</taxon>
        <taxon>Pseudomonadati</taxon>
        <taxon>Bacteroidota</taxon>
        <taxon>Cytophagia</taxon>
        <taxon>Cytophagales</taxon>
        <taxon>Splendidivirgaceae</taxon>
        <taxon>Splendidivirga</taxon>
    </lineage>
</organism>
<protein>
    <submittedName>
        <fullName evidence="3">DUF4230 domain-containing protein</fullName>
    </submittedName>
</protein>
<dbReference type="Pfam" id="PF14014">
    <property type="entry name" value="DUF4230"/>
    <property type="match status" value="1"/>
</dbReference>
<keyword evidence="2" id="KW-0812">Transmembrane</keyword>
<evidence type="ECO:0000313" key="4">
    <source>
        <dbReference type="Proteomes" id="UP001172082"/>
    </source>
</evidence>
<reference evidence="3" key="1">
    <citation type="submission" date="2023-06" db="EMBL/GenBank/DDBJ databases">
        <title>Genomic of Parafulvivirga corallium.</title>
        <authorList>
            <person name="Wang G."/>
        </authorList>
    </citation>
    <scope>NUCLEOTIDE SEQUENCE</scope>
    <source>
        <strain evidence="3">BMA10</strain>
    </source>
</reference>
<dbReference type="Proteomes" id="UP001172082">
    <property type="component" value="Unassembled WGS sequence"/>
</dbReference>
<feature type="coiled-coil region" evidence="1">
    <location>
        <begin position="146"/>
        <end position="173"/>
    </location>
</feature>
<keyword evidence="2" id="KW-1133">Transmembrane helix</keyword>
<keyword evidence="4" id="KW-1185">Reference proteome</keyword>
<dbReference type="EMBL" id="JAUJEA010000003">
    <property type="protein sequence ID" value="MDN5201818.1"/>
    <property type="molecule type" value="Genomic_DNA"/>
</dbReference>
<keyword evidence="2" id="KW-0472">Membrane</keyword>
<dbReference type="InterPro" id="IPR025324">
    <property type="entry name" value="DUF4230"/>
</dbReference>
<dbReference type="RefSeq" id="WP_346751846.1">
    <property type="nucleotide sequence ID" value="NZ_JAUJEA010000003.1"/>
</dbReference>
<evidence type="ECO:0000313" key="3">
    <source>
        <dbReference type="EMBL" id="MDN5201818.1"/>
    </source>
</evidence>
<comment type="caution">
    <text evidence="3">The sequence shown here is derived from an EMBL/GenBank/DDBJ whole genome shotgun (WGS) entry which is preliminary data.</text>
</comment>
<accession>A0ABT8KNM1</accession>